<dbReference type="InterPro" id="IPR009057">
    <property type="entry name" value="Homeodomain-like_sf"/>
</dbReference>
<dbReference type="PROSITE" id="PS51294">
    <property type="entry name" value="HTH_MYB"/>
    <property type="match status" value="3"/>
</dbReference>
<feature type="domain" description="HTH myb-type" evidence="9">
    <location>
        <begin position="100"/>
        <end position="155"/>
    </location>
</feature>
<dbReference type="InterPro" id="IPR017930">
    <property type="entry name" value="Myb_dom"/>
</dbReference>
<keyword evidence="11" id="KW-1185">Reference proteome</keyword>
<dbReference type="CDD" id="cd00167">
    <property type="entry name" value="SANT"/>
    <property type="match status" value="3"/>
</dbReference>
<dbReference type="GO" id="GO:0005634">
    <property type="term" value="C:nucleus"/>
    <property type="evidence" value="ECO:0007669"/>
    <property type="project" value="UniProtKB-SubCell"/>
</dbReference>
<dbReference type="Proteomes" id="UP000631114">
    <property type="component" value="Unassembled WGS sequence"/>
</dbReference>
<dbReference type="Pfam" id="PF00249">
    <property type="entry name" value="Myb_DNA-binding"/>
    <property type="match status" value="3"/>
</dbReference>
<dbReference type="EMBL" id="JADFTS010000003">
    <property type="protein sequence ID" value="KAF9617574.1"/>
    <property type="molecule type" value="Genomic_DNA"/>
</dbReference>
<dbReference type="PROSITE" id="PS50090">
    <property type="entry name" value="MYB_LIKE"/>
    <property type="match status" value="3"/>
</dbReference>
<comment type="subcellular location">
    <subcellularLocation>
        <location evidence="1">Nucleus</location>
    </subcellularLocation>
</comment>
<feature type="compositionally biased region" description="Polar residues" evidence="7">
    <location>
        <begin position="580"/>
        <end position="595"/>
    </location>
</feature>
<dbReference type="InterPro" id="IPR001005">
    <property type="entry name" value="SANT/Myb"/>
</dbReference>
<feature type="domain" description="Myb-like" evidence="8">
    <location>
        <begin position="61"/>
        <end position="99"/>
    </location>
</feature>
<evidence type="ECO:0000256" key="6">
    <source>
        <dbReference type="ARBA" id="ARBA00023242"/>
    </source>
</evidence>
<feature type="domain" description="HTH myb-type" evidence="9">
    <location>
        <begin position="156"/>
        <end position="206"/>
    </location>
</feature>
<name>A0A835M8E4_9MAGN</name>
<sequence>MEKEDGGLEDEFKKVTVAALSDDAVFEGGADLAAHPKLASVQGLHWAKLYPCKMYCFHYTDDMLTKAVQQFKGKNWKKIAEYFPRRSDVQCLHRWQKVLNPDLVKGPWTKEEDDCIMELVKKHGSKKWSVIAQSLPGRIGKQCRERWHNHLNPAIKKHAWTKEEELALIRAHQIYGNKWAEIAKFLPGRADNSIKNHWNCSVKKKLDSYLVSGFDGDLLGLNSYDFYNLEMKANSVKVNVSNSDAEIVCSHNPKEESDDGVDTSLVVSVFGISDGERKDRQSHSQPIQVENSCLKEEIDSQEESLNGNKIECRSPIPRGMNSEFGGEDADYASTSEDFHHSIEMDVSRGISSYDSMMIRHSRESTCVPLGLSINSPRHPGELSLATPSLSGLLDVKGGRNKCQYPDRAIPVTTKRIPESPKRPRHYAPPLNEYGDMNSESSNERNNLFSSSPLGDSGNQSGKVRSKSKVPITPLLCEDKYLPPLFYEPPELSNPDTLLQNGRYLSTENNKQLVDSPVCSTPASPMGSISVNGCTPESILRTAAKNFKNTPSIIRKRVREASKQESNSNESNGICTPEVRSGSSNDTQGSAHSCNGQEDLTSKDLLSMNWLSLSSPSLHNDINASFKSVEKRLEHAFDLEWDNSKARCSSATESDSNDGNIGTYIALHNSSESSIARSNENLMLLDFGLNCNPMT</sequence>
<evidence type="ECO:0000313" key="11">
    <source>
        <dbReference type="Proteomes" id="UP000631114"/>
    </source>
</evidence>
<gene>
    <name evidence="10" type="ORF">IFM89_037386</name>
</gene>
<dbReference type="AlphaFoldDB" id="A0A835M8E4"/>
<organism evidence="10 11">
    <name type="scientific">Coptis chinensis</name>
    <dbReference type="NCBI Taxonomy" id="261450"/>
    <lineage>
        <taxon>Eukaryota</taxon>
        <taxon>Viridiplantae</taxon>
        <taxon>Streptophyta</taxon>
        <taxon>Embryophyta</taxon>
        <taxon>Tracheophyta</taxon>
        <taxon>Spermatophyta</taxon>
        <taxon>Magnoliopsida</taxon>
        <taxon>Ranunculales</taxon>
        <taxon>Ranunculaceae</taxon>
        <taxon>Coptidoideae</taxon>
        <taxon>Coptis</taxon>
    </lineage>
</organism>
<dbReference type="FunFam" id="1.10.10.60:FF:000324">
    <property type="entry name" value="Transcription factor MYB3R-2"/>
    <property type="match status" value="1"/>
</dbReference>
<keyword evidence="6" id="KW-0539">Nucleus</keyword>
<dbReference type="GO" id="GO:0000981">
    <property type="term" value="F:DNA-binding transcription factor activity, RNA polymerase II-specific"/>
    <property type="evidence" value="ECO:0007669"/>
    <property type="project" value="TreeGrafter"/>
</dbReference>
<feature type="domain" description="Myb-like" evidence="8">
    <location>
        <begin position="152"/>
        <end position="202"/>
    </location>
</feature>
<evidence type="ECO:0000256" key="2">
    <source>
        <dbReference type="ARBA" id="ARBA00022737"/>
    </source>
</evidence>
<feature type="domain" description="HTH myb-type" evidence="9">
    <location>
        <begin position="61"/>
        <end position="99"/>
    </location>
</feature>
<feature type="compositionally biased region" description="Polar residues" evidence="7">
    <location>
        <begin position="437"/>
        <end position="462"/>
    </location>
</feature>
<keyword evidence="4" id="KW-0238">DNA-binding</keyword>
<feature type="domain" description="Myb-like" evidence="8">
    <location>
        <begin position="100"/>
        <end position="151"/>
    </location>
</feature>
<comment type="caution">
    <text evidence="10">The sequence shown here is derived from an EMBL/GenBank/DDBJ whole genome shotgun (WGS) entry which is preliminary data.</text>
</comment>
<proteinExistence type="predicted"/>
<keyword evidence="3" id="KW-0805">Transcription regulation</keyword>
<keyword evidence="2" id="KW-0677">Repeat</keyword>
<evidence type="ECO:0000256" key="1">
    <source>
        <dbReference type="ARBA" id="ARBA00004123"/>
    </source>
</evidence>
<dbReference type="FunFam" id="1.10.10.60:FF:000010">
    <property type="entry name" value="Transcriptional activator Myb isoform A"/>
    <property type="match status" value="1"/>
</dbReference>
<keyword evidence="5" id="KW-0804">Transcription</keyword>
<evidence type="ECO:0000256" key="3">
    <source>
        <dbReference type="ARBA" id="ARBA00023015"/>
    </source>
</evidence>
<accession>A0A835M8E4</accession>
<dbReference type="FunFam" id="1.10.10.60:FF:000016">
    <property type="entry name" value="Transcriptional activator Myb isoform A"/>
    <property type="match status" value="1"/>
</dbReference>
<reference evidence="10 11" key="1">
    <citation type="submission" date="2020-10" db="EMBL/GenBank/DDBJ databases">
        <title>The Coptis chinensis genome and diversification of protoberbering-type alkaloids.</title>
        <authorList>
            <person name="Wang B."/>
            <person name="Shu S."/>
            <person name="Song C."/>
            <person name="Liu Y."/>
        </authorList>
    </citation>
    <scope>NUCLEOTIDE SEQUENCE [LARGE SCALE GENOMIC DNA]</scope>
    <source>
        <strain evidence="10">HL-2020</strain>
        <tissue evidence="10">Leaf</tissue>
    </source>
</reference>
<dbReference type="InterPro" id="IPR050560">
    <property type="entry name" value="MYB_TF"/>
</dbReference>
<dbReference type="SMART" id="SM00717">
    <property type="entry name" value="SANT"/>
    <property type="match status" value="3"/>
</dbReference>
<dbReference type="SUPFAM" id="SSF46689">
    <property type="entry name" value="Homeodomain-like"/>
    <property type="match status" value="2"/>
</dbReference>
<evidence type="ECO:0000259" key="9">
    <source>
        <dbReference type="PROSITE" id="PS51294"/>
    </source>
</evidence>
<evidence type="ECO:0000256" key="7">
    <source>
        <dbReference type="SAM" id="MobiDB-lite"/>
    </source>
</evidence>
<dbReference type="PANTHER" id="PTHR45614:SF232">
    <property type="entry name" value="TRANSCRIPTION FACTOR MYB3R-2"/>
    <property type="match status" value="1"/>
</dbReference>
<dbReference type="PANTHER" id="PTHR45614">
    <property type="entry name" value="MYB PROTEIN-RELATED"/>
    <property type="match status" value="1"/>
</dbReference>
<dbReference type="OrthoDB" id="2143914at2759"/>
<feature type="compositionally biased region" description="Polar residues" evidence="7">
    <location>
        <begin position="563"/>
        <end position="573"/>
    </location>
</feature>
<feature type="region of interest" description="Disordered" evidence="7">
    <location>
        <begin position="414"/>
        <end position="467"/>
    </location>
</feature>
<evidence type="ECO:0000256" key="5">
    <source>
        <dbReference type="ARBA" id="ARBA00023163"/>
    </source>
</evidence>
<evidence type="ECO:0000313" key="10">
    <source>
        <dbReference type="EMBL" id="KAF9617574.1"/>
    </source>
</evidence>
<evidence type="ECO:0000259" key="8">
    <source>
        <dbReference type="PROSITE" id="PS50090"/>
    </source>
</evidence>
<evidence type="ECO:0000256" key="4">
    <source>
        <dbReference type="ARBA" id="ARBA00023125"/>
    </source>
</evidence>
<protein>
    <submittedName>
        <fullName evidence="10">Uncharacterized protein</fullName>
    </submittedName>
</protein>
<dbReference type="Gene3D" id="1.10.10.60">
    <property type="entry name" value="Homeodomain-like"/>
    <property type="match status" value="3"/>
</dbReference>
<feature type="region of interest" description="Disordered" evidence="7">
    <location>
        <begin position="557"/>
        <end position="595"/>
    </location>
</feature>
<dbReference type="GO" id="GO:0000978">
    <property type="term" value="F:RNA polymerase II cis-regulatory region sequence-specific DNA binding"/>
    <property type="evidence" value="ECO:0007669"/>
    <property type="project" value="TreeGrafter"/>
</dbReference>